<dbReference type="Gene3D" id="3.40.250.10">
    <property type="entry name" value="Rhodanese-like domain"/>
    <property type="match status" value="2"/>
</dbReference>
<comment type="caution">
    <text evidence="2">The sequence shown here is derived from an EMBL/GenBank/DDBJ whole genome shotgun (WGS) entry which is preliminary data.</text>
</comment>
<evidence type="ECO:0000313" key="2">
    <source>
        <dbReference type="EMBL" id="MBC8317373.1"/>
    </source>
</evidence>
<dbReference type="SMART" id="SM00450">
    <property type="entry name" value="RHOD"/>
    <property type="match status" value="2"/>
</dbReference>
<feature type="domain" description="Rhodanese" evidence="1">
    <location>
        <begin position="159"/>
        <end position="242"/>
    </location>
</feature>
<feature type="domain" description="Rhodanese" evidence="1">
    <location>
        <begin position="2"/>
        <end position="36"/>
    </location>
</feature>
<dbReference type="InterPro" id="IPR050229">
    <property type="entry name" value="GlpE_sulfurtransferase"/>
</dbReference>
<reference evidence="2 3" key="1">
    <citation type="submission" date="2020-08" db="EMBL/GenBank/DDBJ databases">
        <title>Bridging the membrane lipid divide: bacteria of the FCB group superphylum have the potential to synthesize archaeal ether lipids.</title>
        <authorList>
            <person name="Villanueva L."/>
            <person name="Von Meijenfeldt F.A.B."/>
            <person name="Westbye A.B."/>
            <person name="Yadav S."/>
            <person name="Hopmans E.C."/>
            <person name="Dutilh B.E."/>
            <person name="Sinninghe Damste J.S."/>
        </authorList>
    </citation>
    <scope>NUCLEOTIDE SEQUENCE [LARGE SCALE GENOMIC DNA]</scope>
    <source>
        <strain evidence="2">NIOZ-UU47</strain>
    </source>
</reference>
<dbReference type="Pfam" id="PF00581">
    <property type="entry name" value="Rhodanese"/>
    <property type="match status" value="2"/>
</dbReference>
<dbReference type="PROSITE" id="PS50206">
    <property type="entry name" value="RHODANESE_3"/>
    <property type="match status" value="3"/>
</dbReference>
<name>A0A8J6NEW3_9BACT</name>
<dbReference type="EMBL" id="JACNJZ010000084">
    <property type="protein sequence ID" value="MBC8317373.1"/>
    <property type="molecule type" value="Genomic_DNA"/>
</dbReference>
<organism evidence="2 3">
    <name type="scientific">Candidatus Desulfobia pelagia</name>
    <dbReference type="NCBI Taxonomy" id="2841692"/>
    <lineage>
        <taxon>Bacteria</taxon>
        <taxon>Pseudomonadati</taxon>
        <taxon>Thermodesulfobacteriota</taxon>
        <taxon>Desulfobulbia</taxon>
        <taxon>Desulfobulbales</taxon>
        <taxon>Desulfobulbaceae</taxon>
        <taxon>Candidatus Desulfobia</taxon>
    </lineage>
</organism>
<feature type="domain" description="Rhodanese" evidence="1">
    <location>
        <begin position="42"/>
        <end position="129"/>
    </location>
</feature>
<dbReference type="CDD" id="cd00158">
    <property type="entry name" value="RHOD"/>
    <property type="match status" value="1"/>
</dbReference>
<evidence type="ECO:0000259" key="1">
    <source>
        <dbReference type="PROSITE" id="PS50206"/>
    </source>
</evidence>
<evidence type="ECO:0000313" key="3">
    <source>
        <dbReference type="Proteomes" id="UP000614424"/>
    </source>
</evidence>
<dbReference type="SUPFAM" id="SSF52821">
    <property type="entry name" value="Rhodanese/Cell cycle control phosphatase"/>
    <property type="match status" value="2"/>
</dbReference>
<dbReference type="Proteomes" id="UP000614424">
    <property type="component" value="Unassembled WGS sequence"/>
</dbReference>
<gene>
    <name evidence="2" type="ORF">H8E41_05665</name>
</gene>
<dbReference type="AlphaFoldDB" id="A0A8J6NEW3"/>
<dbReference type="PANTHER" id="PTHR43031:SF1">
    <property type="entry name" value="PYRIDINE NUCLEOTIDE-DISULPHIDE OXIDOREDUCTASE"/>
    <property type="match status" value="1"/>
</dbReference>
<dbReference type="PANTHER" id="PTHR43031">
    <property type="entry name" value="FAD-DEPENDENT OXIDOREDUCTASE"/>
    <property type="match status" value="1"/>
</dbReference>
<dbReference type="InterPro" id="IPR001763">
    <property type="entry name" value="Rhodanese-like_dom"/>
</dbReference>
<protein>
    <submittedName>
        <fullName evidence="2">Rhodanese</fullName>
    </submittedName>
</protein>
<dbReference type="InterPro" id="IPR036873">
    <property type="entry name" value="Rhodanese-like_dom_sf"/>
</dbReference>
<sequence>MSPESAGLAVKAGYTNVKVYLKGVPAWKKSGRNVVASTKHVKDGNIVLVDLRPTSEYKQGHIPRAYSVPLEDMEDLEDDLPASMAAPVVLYGTGDDKAYKFVKKLGYKTTSIYQGGVDAWVASGNQLSTDAAPEEITWKRILGKGEVTVAAFNKVADGEAPGGVILDVRTKDEAAEGMFDNAIHVPLDELQAKMNEIPKDKEVMIHCSTGARAEMAYKELKAAGFNAYYLVADVECDEDGCETAEE</sequence>
<proteinExistence type="predicted"/>
<accession>A0A8J6NEW3</accession>